<accession>A0A8H6N6X0</accession>
<evidence type="ECO:0000313" key="2">
    <source>
        <dbReference type="EMBL" id="KAF6822602.1"/>
    </source>
</evidence>
<dbReference type="Proteomes" id="UP000654918">
    <property type="component" value="Unassembled WGS sequence"/>
</dbReference>
<name>A0A8H6N6X0_9PEZI</name>
<gene>
    <name evidence="2" type="ORF">CPLU01_11912</name>
</gene>
<dbReference type="EMBL" id="WIGO01000232">
    <property type="protein sequence ID" value="KAF6822602.1"/>
    <property type="molecule type" value="Genomic_DNA"/>
</dbReference>
<keyword evidence="1" id="KW-0732">Signal</keyword>
<reference evidence="2" key="1">
    <citation type="journal article" date="2020" name="Phytopathology">
        <title>Genome Sequence Resources of Colletotrichum truncatum, C. plurivorum, C. musicola, and C. sojae: Four Species Pathogenic to Soybean (Glycine max).</title>
        <authorList>
            <person name="Rogerio F."/>
            <person name="Boufleur T.R."/>
            <person name="Ciampi-Guillardi M."/>
            <person name="Sukno S.A."/>
            <person name="Thon M.R."/>
            <person name="Massola Junior N.S."/>
            <person name="Baroncelli R."/>
        </authorList>
    </citation>
    <scope>NUCLEOTIDE SEQUENCE</scope>
    <source>
        <strain evidence="2">LFN00145</strain>
    </source>
</reference>
<dbReference type="AlphaFoldDB" id="A0A8H6N6X0"/>
<evidence type="ECO:0000256" key="1">
    <source>
        <dbReference type="SAM" id="SignalP"/>
    </source>
</evidence>
<protein>
    <submittedName>
        <fullName evidence="2">Uncharacterized protein</fullName>
    </submittedName>
</protein>
<proteinExistence type="predicted"/>
<organism evidence="2 3">
    <name type="scientific">Colletotrichum plurivorum</name>
    <dbReference type="NCBI Taxonomy" id="2175906"/>
    <lineage>
        <taxon>Eukaryota</taxon>
        <taxon>Fungi</taxon>
        <taxon>Dikarya</taxon>
        <taxon>Ascomycota</taxon>
        <taxon>Pezizomycotina</taxon>
        <taxon>Sordariomycetes</taxon>
        <taxon>Hypocreomycetidae</taxon>
        <taxon>Glomerellales</taxon>
        <taxon>Glomerellaceae</taxon>
        <taxon>Colletotrichum</taxon>
        <taxon>Colletotrichum orchidearum species complex</taxon>
    </lineage>
</organism>
<feature type="chain" id="PRO_5034781192" evidence="1">
    <location>
        <begin position="19"/>
        <end position="116"/>
    </location>
</feature>
<evidence type="ECO:0000313" key="3">
    <source>
        <dbReference type="Proteomes" id="UP000654918"/>
    </source>
</evidence>
<comment type="caution">
    <text evidence="2">The sequence shown here is derived from an EMBL/GenBank/DDBJ whole genome shotgun (WGS) entry which is preliminary data.</text>
</comment>
<feature type="signal peptide" evidence="1">
    <location>
        <begin position="1"/>
        <end position="18"/>
    </location>
</feature>
<sequence>MKFTLGFALAALAWTTAAIPTADLATSDAGTSQLMKRQYPIYPGTCGYPDGDQNCCFCFYCTPGRPGAIYCGSYLQCNAGQCTRRPRLPADDFVVDGEVETAAEAEARAKAAEAEA</sequence>
<keyword evidence="3" id="KW-1185">Reference proteome</keyword>